<sequence length="91" mass="10275">MRIAEVYRNLRMIVGHLVEPTVVALNVIRRPNVGDRQTSNLGCKLQVWVETRAFVGEVQPPPVLGYIEFQISNDIIIVSKFDVVDVVGETR</sequence>
<organism evidence="1">
    <name type="scientific">Rhodococcus erythropolis</name>
    <name type="common">Arthrobacter picolinophilus</name>
    <dbReference type="NCBI Taxonomy" id="1833"/>
    <lineage>
        <taxon>Bacteria</taxon>
        <taxon>Bacillati</taxon>
        <taxon>Actinomycetota</taxon>
        <taxon>Actinomycetes</taxon>
        <taxon>Mycobacteriales</taxon>
        <taxon>Nocardiaceae</taxon>
        <taxon>Rhodococcus</taxon>
        <taxon>Rhodococcus erythropolis group</taxon>
    </lineage>
</organism>
<accession>Q6XNB2</accession>
<keyword evidence="1" id="KW-0614">Plasmid</keyword>
<proteinExistence type="predicted"/>
<protein>
    <submittedName>
        <fullName evidence="1">Uncharacterized protein</fullName>
    </submittedName>
</protein>
<geneLocation type="plasmid" evidence="1">
    <name>pBD2</name>
</geneLocation>
<name>Q6XNB2_RHOER</name>
<evidence type="ECO:0000313" key="1">
    <source>
        <dbReference type="EMBL" id="AAP73919.1"/>
    </source>
</evidence>
<reference evidence="1" key="1">
    <citation type="journal article" date="2003" name="J. Bacteriol.">
        <title>Complete nucleotide sequence and genetic organization of the 210-kilobase linear plasmid of Rhodococcus erythropolis BD2.</title>
        <authorList>
            <person name="Stecker C."/>
            <person name="Johann A."/>
            <person name="Herzberg C."/>
            <person name="Averhoff B."/>
            <person name="Gottschalk G."/>
        </authorList>
    </citation>
    <scope>NUCLEOTIDE SEQUENCE</scope>
    <source>
        <strain evidence="1">BD2</strain>
        <plasmid evidence="1">pBD2</plasmid>
    </source>
</reference>
<dbReference type="EMBL" id="AY223810">
    <property type="protein sequence ID" value="AAP73919.1"/>
    <property type="molecule type" value="Genomic_DNA"/>
</dbReference>
<gene>
    <name evidence="1" type="ORF">PBD2.034</name>
</gene>
<dbReference type="AlphaFoldDB" id="Q6XNB2"/>